<protein>
    <recommendedName>
        <fullName evidence="4">Tetratricopeptide repeat protein</fullName>
    </recommendedName>
</protein>
<organism evidence="2 3">
    <name type="scientific">Streptomyces actuosus</name>
    <dbReference type="NCBI Taxonomy" id="1885"/>
    <lineage>
        <taxon>Bacteria</taxon>
        <taxon>Bacillati</taxon>
        <taxon>Actinomycetota</taxon>
        <taxon>Actinomycetes</taxon>
        <taxon>Kitasatosporales</taxon>
        <taxon>Streptomycetaceae</taxon>
        <taxon>Streptomyces</taxon>
    </lineage>
</organism>
<dbReference type="RefSeq" id="WP_110626424.1">
    <property type="nucleotide sequence ID" value="NZ_CP029788.1"/>
</dbReference>
<name>A0A2U9NWT8_STRAS</name>
<evidence type="ECO:0000313" key="3">
    <source>
        <dbReference type="Proteomes" id="UP000247634"/>
    </source>
</evidence>
<accession>A0A2U9NWT8</accession>
<evidence type="ECO:0008006" key="4">
    <source>
        <dbReference type="Google" id="ProtNLM"/>
    </source>
</evidence>
<keyword evidence="3" id="KW-1185">Reference proteome</keyword>
<feature type="region of interest" description="Disordered" evidence="1">
    <location>
        <begin position="389"/>
        <end position="443"/>
    </location>
</feature>
<proteinExistence type="predicted"/>
<dbReference type="AlphaFoldDB" id="A0A2U9NWT8"/>
<dbReference type="OrthoDB" id="2379299at2"/>
<dbReference type="KEGG" id="sact:DMT42_03610"/>
<evidence type="ECO:0000313" key="2">
    <source>
        <dbReference type="EMBL" id="AWT41488.1"/>
    </source>
</evidence>
<dbReference type="EMBL" id="CP029788">
    <property type="protein sequence ID" value="AWT41488.1"/>
    <property type="molecule type" value="Genomic_DNA"/>
</dbReference>
<reference evidence="2 3" key="1">
    <citation type="submission" date="2018-06" db="EMBL/GenBank/DDBJ databases">
        <title>The complete genome sequence of a nosiheptide producer Streptomyces actuosus ATCC 25421: deducing the ability of producing a new class III lantibiotics.</title>
        <authorList>
            <person name="Liu W."/>
            <person name="Sun F."/>
            <person name="Hu Y."/>
        </authorList>
    </citation>
    <scope>NUCLEOTIDE SEQUENCE [LARGE SCALE GENOMIC DNA]</scope>
    <source>
        <strain evidence="2 3">ATCC 25421</strain>
    </source>
</reference>
<dbReference type="InterPro" id="IPR011990">
    <property type="entry name" value="TPR-like_helical_dom_sf"/>
</dbReference>
<gene>
    <name evidence="2" type="ORF">DMT42_03610</name>
</gene>
<dbReference type="Gene3D" id="1.25.40.10">
    <property type="entry name" value="Tetratricopeptide repeat domain"/>
    <property type="match status" value="1"/>
</dbReference>
<dbReference type="Proteomes" id="UP000247634">
    <property type="component" value="Chromosome"/>
</dbReference>
<evidence type="ECO:0000256" key="1">
    <source>
        <dbReference type="SAM" id="MobiDB-lite"/>
    </source>
</evidence>
<sequence>MFSRKNRRPKSPELLKAWESLDAGDLPGALRVLRAAAEEAPLAEVAQVTARAAAAAGFDDLRQAAEALAARPERAQEQYDFGYACVERGVPALAIPALGEALRQVPQSAAALRELVTAYEREDRHREAVTVLSAREETLADWPDRYLLAYNALMSGDLDLARRQHDLLSDPAADPDDRVWLPARDRQRAMLQRAASAAQASPLDGTDLRGWQYVMGGTLLGTLSPFGFDAGMNGRYAWLQDSYDLCLRGLLRLKAVLEATGVRPDAVALLPDRDSHVLGLAAAEVLGLPARPFEGAEPGTVVVAHDLNELAGTERGPEILAALRERAPGQVLHEHASCWTDPPAVAADSVGLLHQHLTAPWAERMRLDENGEVGRSPADDRPAAELAAEITGADPTPDEGDGSAPADPPARLTDLATAVADTWLRGPRDGLRSAGPVPSSRFA</sequence>
<dbReference type="SUPFAM" id="SSF48452">
    <property type="entry name" value="TPR-like"/>
    <property type="match status" value="1"/>
</dbReference>